<evidence type="ECO:0000313" key="2">
    <source>
        <dbReference type="EMBL" id="CAG6477658.1"/>
    </source>
</evidence>
<dbReference type="SUPFAM" id="SSF57903">
    <property type="entry name" value="FYVE/PHD zinc finger"/>
    <property type="match status" value="1"/>
</dbReference>
<name>A0A8D8FP97_CULPI</name>
<feature type="region of interest" description="Disordered" evidence="1">
    <location>
        <begin position="145"/>
        <end position="194"/>
    </location>
</feature>
<dbReference type="EMBL" id="HBUE01081401">
    <property type="protein sequence ID" value="CAG6477658.1"/>
    <property type="molecule type" value="Transcribed_RNA"/>
</dbReference>
<feature type="region of interest" description="Disordered" evidence="1">
    <location>
        <begin position="346"/>
        <end position="383"/>
    </location>
</feature>
<proteinExistence type="predicted"/>
<organism evidence="2">
    <name type="scientific">Culex pipiens</name>
    <name type="common">House mosquito</name>
    <dbReference type="NCBI Taxonomy" id="7175"/>
    <lineage>
        <taxon>Eukaryota</taxon>
        <taxon>Metazoa</taxon>
        <taxon>Ecdysozoa</taxon>
        <taxon>Arthropoda</taxon>
        <taxon>Hexapoda</taxon>
        <taxon>Insecta</taxon>
        <taxon>Pterygota</taxon>
        <taxon>Neoptera</taxon>
        <taxon>Endopterygota</taxon>
        <taxon>Diptera</taxon>
        <taxon>Nematocera</taxon>
        <taxon>Culicoidea</taxon>
        <taxon>Culicidae</taxon>
        <taxon>Culicinae</taxon>
        <taxon>Culicini</taxon>
        <taxon>Culex</taxon>
        <taxon>Culex</taxon>
    </lineage>
</organism>
<accession>A0A8D8FP97</accession>
<dbReference type="CDD" id="cd15489">
    <property type="entry name" value="PHD_SF"/>
    <property type="match status" value="1"/>
</dbReference>
<protein>
    <submittedName>
        <fullName evidence="2">(northern house mosquito) hypothetical protein</fullName>
    </submittedName>
</protein>
<feature type="compositionally biased region" description="Polar residues" evidence="1">
    <location>
        <begin position="347"/>
        <end position="361"/>
    </location>
</feature>
<feature type="compositionally biased region" description="Pro residues" evidence="1">
    <location>
        <begin position="368"/>
        <end position="382"/>
    </location>
</feature>
<reference evidence="2" key="1">
    <citation type="submission" date="2021-05" db="EMBL/GenBank/DDBJ databases">
        <authorList>
            <person name="Alioto T."/>
            <person name="Alioto T."/>
            <person name="Gomez Garrido J."/>
        </authorList>
    </citation>
    <scope>NUCLEOTIDE SEQUENCE</scope>
</reference>
<dbReference type="InterPro" id="IPR011011">
    <property type="entry name" value="Znf_FYVE_PHD"/>
</dbReference>
<feature type="compositionally biased region" description="Low complexity" evidence="1">
    <location>
        <begin position="609"/>
        <end position="629"/>
    </location>
</feature>
<dbReference type="AlphaFoldDB" id="A0A8D8FP97"/>
<feature type="region of interest" description="Disordered" evidence="1">
    <location>
        <begin position="226"/>
        <end position="245"/>
    </location>
</feature>
<evidence type="ECO:0000256" key="1">
    <source>
        <dbReference type="SAM" id="MobiDB-lite"/>
    </source>
</evidence>
<feature type="region of interest" description="Disordered" evidence="1">
    <location>
        <begin position="609"/>
        <end position="644"/>
    </location>
</feature>
<sequence length="694" mass="75259">MPKSTNCDAEVCLGKAANRSPRVRCEFCSVSMHLKCAHLDNTVVKPLRDSVGLCWLCPNCRDPDARKAASNSNTIDLILQRSTSTLKLVGALMETVQILSRLIRTLCSQPVCSAARPSALDMEFPGGNYDPLNITEIFESIMNGDKRPRSSSFSRPSLPQPDKILRVDVPVDQTIDPSNSVPTVSDAEDGPSTEQQCTDLLLRAASEAALEAATLAVERTAAARTAERSNAPAAQYHQAAAATVAHPAVTHPAAAPPTPTPPIAPQHQAATAAAAHSVATHPAAAPSALAAHQATAELSLVGTTSQQADLPQSQVSQLLLITPQAPPQSQTMPLLQPLVMPPQSMLSSQPLVSAQPPLQTMPSLQPLVSPPPQIQAPPPPLITQPLQTAPQALTHAAPTSSSSSTATNRIVPDARFSVESYQQSKAPEVNFIPSKASFIVSEGNRINCYGPSLTQCQQLLDSNISEPNCQIHEQNCTPHTTQATNYCETTNTISNLQHPSLLVAPPEQSTSDDSAELKWFYVSRFLPSETCDNLIRYIQNKTNCDSARIICQKLVRRNRNSARPLTFLSFKISVPESIESLIVASDFWPEGVTIKPFLVKRQAAELIGPSSHNLPPLNNPVSPRSSRTTTPRRRPAPTMVPNQPQHTARLYPYNLPLPFYHPNQLAMPHMNQYLPLYGQMPEAVHHRQQWSTMV</sequence>